<evidence type="ECO:0000313" key="9">
    <source>
        <dbReference type="Proteomes" id="UP000253934"/>
    </source>
</evidence>
<comment type="subunit">
    <text evidence="6">Homotrimer.</text>
</comment>
<evidence type="ECO:0000256" key="3">
    <source>
        <dbReference type="ARBA" id="ARBA00022679"/>
    </source>
</evidence>
<dbReference type="EC" id="2.3.1.129" evidence="6"/>
<dbReference type="NCBIfam" id="TIGR01852">
    <property type="entry name" value="lipid_A_lpxA"/>
    <property type="match status" value="1"/>
</dbReference>
<keyword evidence="1 6" id="KW-0444">Lipid biosynthesis</keyword>
<keyword evidence="5 6" id="KW-0012">Acyltransferase</keyword>
<evidence type="ECO:0000313" key="8">
    <source>
        <dbReference type="EMBL" id="RDB35267.1"/>
    </source>
</evidence>
<dbReference type="AlphaFoldDB" id="A0A369KQX8"/>
<sequence>MTSASVKIHPTAIIEDGAEIDTGVTIGPYAIIGKHVRIAKNTQIHAHSLITGHTHIGEENQIYSYASVGNTPQDLKYKGEPTQLIIGDRNIIREFTTLQPGTVQGGGKTTIGNENLFMAYTHIAHDCFVGNQNILANGTQLAGHVTIHNMTVIGGLSAVHQFVHIGDMAMLAGGTLAHKDIPPYCMSEGRFNSLALRGLNFEGLRRRNISLDTRNALKEAYKRIFLKSTITIDDVFNSISHLMHIPEIDNFVNFIKNSKRGVAVARDSIKKESETQE</sequence>
<protein>
    <recommendedName>
        <fullName evidence="6">Acyl-[acyl-carrier-protein]--UDP-N-acetylglucosamine O-acyltransferase</fullName>
        <shortName evidence="6">UDP-N-acetylglucosamine acyltransferase</shortName>
        <ecNumber evidence="6">2.3.1.129</ecNumber>
    </recommendedName>
</protein>
<proteinExistence type="inferred from homology"/>
<keyword evidence="6" id="KW-0677">Repeat</keyword>
<dbReference type="GO" id="GO:0016020">
    <property type="term" value="C:membrane"/>
    <property type="evidence" value="ECO:0007669"/>
    <property type="project" value="GOC"/>
</dbReference>
<comment type="function">
    <text evidence="6">Involved in the biosynthesis of lipid A, a phosphorylated glycolipid that anchors the lipopolysaccharide to the outer membrane of the cell.</text>
</comment>
<dbReference type="PANTHER" id="PTHR43480:SF1">
    <property type="entry name" value="ACYL-[ACYL-CARRIER-PROTEIN]--UDP-N-ACETYLGLUCOSAMINE O-ACYLTRANSFERASE, MITOCHONDRIAL-RELATED"/>
    <property type="match status" value="1"/>
</dbReference>
<reference evidence="8" key="1">
    <citation type="submission" date="2018-04" db="EMBL/GenBank/DDBJ databases">
        <title>Draft genome sequence of the Candidatus Spirobacillus cienkowskii, a pathogen of freshwater Daphnia species, reconstructed from hemolymph metagenomic reads.</title>
        <authorList>
            <person name="Bresciani L."/>
            <person name="Lemos L.N."/>
            <person name="Wale N."/>
            <person name="Lin J.Y."/>
            <person name="Fernandes G.R."/>
            <person name="Duffy M.A."/>
            <person name="Rodrigues J.M."/>
        </authorList>
    </citation>
    <scope>NUCLEOTIDE SEQUENCE [LARGE SCALE GENOMIC DNA]</scope>
    <source>
        <strain evidence="8">Binning01</strain>
    </source>
</reference>
<dbReference type="InterPro" id="IPR010137">
    <property type="entry name" value="Lipid_A_LpxA"/>
</dbReference>
<dbReference type="CDD" id="cd03351">
    <property type="entry name" value="LbH_UDP-GlcNAc_AT"/>
    <property type="match status" value="1"/>
</dbReference>
<gene>
    <name evidence="6" type="primary">lpxA</name>
    <name evidence="8" type="ORF">DCC88_11105</name>
</gene>
<evidence type="ECO:0000259" key="7">
    <source>
        <dbReference type="Pfam" id="PF13720"/>
    </source>
</evidence>
<dbReference type="EMBL" id="QOVW01000093">
    <property type="protein sequence ID" value="RDB35267.1"/>
    <property type="molecule type" value="Genomic_DNA"/>
</dbReference>
<evidence type="ECO:0000256" key="1">
    <source>
        <dbReference type="ARBA" id="ARBA00022516"/>
    </source>
</evidence>
<keyword evidence="2 6" id="KW-0441">Lipid A biosynthesis</keyword>
<comment type="similarity">
    <text evidence="6">Belongs to the transferase hexapeptide repeat family. LpxA subfamily.</text>
</comment>
<dbReference type="SUPFAM" id="SSF51161">
    <property type="entry name" value="Trimeric LpxA-like enzymes"/>
    <property type="match status" value="1"/>
</dbReference>
<evidence type="ECO:0000256" key="5">
    <source>
        <dbReference type="ARBA" id="ARBA00023315"/>
    </source>
</evidence>
<name>A0A369KQX8_9BACT</name>
<dbReference type="PANTHER" id="PTHR43480">
    <property type="entry name" value="ACYL-[ACYL-CARRIER-PROTEIN]--UDP-N-ACETYLGLUCOSAMINE O-ACYLTRANSFERASE"/>
    <property type="match status" value="1"/>
</dbReference>
<dbReference type="GO" id="GO:0009245">
    <property type="term" value="P:lipid A biosynthetic process"/>
    <property type="evidence" value="ECO:0007669"/>
    <property type="project" value="UniProtKB-UniRule"/>
</dbReference>
<dbReference type="UniPathway" id="UPA00359">
    <property type="reaction ID" value="UER00477"/>
</dbReference>
<comment type="caution">
    <text evidence="8">The sequence shown here is derived from an EMBL/GenBank/DDBJ whole genome shotgun (WGS) entry which is preliminary data.</text>
</comment>
<dbReference type="HAMAP" id="MF_00387">
    <property type="entry name" value="LpxA"/>
    <property type="match status" value="1"/>
</dbReference>
<dbReference type="Gene3D" id="2.160.10.10">
    <property type="entry name" value="Hexapeptide repeat proteins"/>
    <property type="match status" value="1"/>
</dbReference>
<dbReference type="InterPro" id="IPR029098">
    <property type="entry name" value="Acetyltransf_C"/>
</dbReference>
<dbReference type="RefSeq" id="WP_338636030.1">
    <property type="nucleotide sequence ID" value="NZ_CP146516.1"/>
</dbReference>
<dbReference type="GO" id="GO:0005737">
    <property type="term" value="C:cytoplasm"/>
    <property type="evidence" value="ECO:0007669"/>
    <property type="project" value="UniProtKB-SubCell"/>
</dbReference>
<evidence type="ECO:0000256" key="6">
    <source>
        <dbReference type="HAMAP-Rule" id="MF_00387"/>
    </source>
</evidence>
<keyword evidence="9" id="KW-1185">Reference proteome</keyword>
<keyword evidence="4 6" id="KW-0443">Lipid metabolism</keyword>
<comment type="pathway">
    <text evidence="6">Glycolipid biosynthesis; lipid IV(A) biosynthesis; lipid IV(A) from (3R)-3-hydroxytetradecanoyl-[acyl-carrier-protein] and UDP-N-acetyl-alpha-D-glucosamine: step 1/6.</text>
</comment>
<comment type="subcellular location">
    <subcellularLocation>
        <location evidence="6">Cytoplasm</location>
    </subcellularLocation>
</comment>
<keyword evidence="6" id="KW-0963">Cytoplasm</keyword>
<organism evidence="8 9">
    <name type="scientific">Spirobacillus cienkowskii</name>
    <dbReference type="NCBI Taxonomy" id="495820"/>
    <lineage>
        <taxon>Bacteria</taxon>
        <taxon>Pseudomonadati</taxon>
        <taxon>Bdellovibrionota</taxon>
        <taxon>Oligoflexia</taxon>
        <taxon>Silvanigrellales</taxon>
        <taxon>Spirobacillus</taxon>
    </lineage>
</organism>
<evidence type="ECO:0000256" key="2">
    <source>
        <dbReference type="ARBA" id="ARBA00022556"/>
    </source>
</evidence>
<evidence type="ECO:0000256" key="4">
    <source>
        <dbReference type="ARBA" id="ARBA00023098"/>
    </source>
</evidence>
<dbReference type="InterPro" id="IPR037157">
    <property type="entry name" value="Acetyltransf_C_sf"/>
</dbReference>
<feature type="domain" description="UDP N-acetylglucosamine O-acyltransferase C-terminal" evidence="7">
    <location>
        <begin position="180"/>
        <end position="262"/>
    </location>
</feature>
<comment type="catalytic activity">
    <reaction evidence="6">
        <text>a (3R)-hydroxyacyl-[ACP] + UDP-N-acetyl-alpha-D-glucosamine = a UDP-3-O-[(3R)-3-hydroxyacyl]-N-acetyl-alpha-D-glucosamine + holo-[ACP]</text>
        <dbReference type="Rhea" id="RHEA:67812"/>
        <dbReference type="Rhea" id="RHEA-COMP:9685"/>
        <dbReference type="Rhea" id="RHEA-COMP:9945"/>
        <dbReference type="ChEBI" id="CHEBI:57705"/>
        <dbReference type="ChEBI" id="CHEBI:64479"/>
        <dbReference type="ChEBI" id="CHEBI:78827"/>
        <dbReference type="ChEBI" id="CHEBI:173225"/>
        <dbReference type="EC" id="2.3.1.129"/>
    </reaction>
</comment>
<dbReference type="Proteomes" id="UP000253934">
    <property type="component" value="Unassembled WGS sequence"/>
</dbReference>
<dbReference type="InterPro" id="IPR011004">
    <property type="entry name" value="Trimer_LpxA-like_sf"/>
</dbReference>
<dbReference type="Pfam" id="PF13720">
    <property type="entry name" value="Acetyltransf_11"/>
    <property type="match status" value="1"/>
</dbReference>
<dbReference type="GO" id="GO:0008780">
    <property type="term" value="F:acyl-[acyl-carrier-protein]-UDP-N-acetylglucosamine O-acyltransferase activity"/>
    <property type="evidence" value="ECO:0007669"/>
    <property type="project" value="UniProtKB-UniRule"/>
</dbReference>
<dbReference type="Gene3D" id="1.20.1180.10">
    <property type="entry name" value="Udp N-acetylglucosamine O-acyltransferase, C-terminal domain"/>
    <property type="match status" value="1"/>
</dbReference>
<accession>A0A369KQX8</accession>
<keyword evidence="3 6" id="KW-0808">Transferase</keyword>
<dbReference type="PIRSF" id="PIRSF000456">
    <property type="entry name" value="UDP-GlcNAc_acltr"/>
    <property type="match status" value="1"/>
</dbReference>
<dbReference type="NCBIfam" id="NF003657">
    <property type="entry name" value="PRK05289.1"/>
    <property type="match status" value="1"/>
</dbReference>